<dbReference type="SUPFAM" id="SSF82708">
    <property type="entry name" value="R3H domain"/>
    <property type="match status" value="1"/>
</dbReference>
<feature type="region of interest" description="Disordered" evidence="1">
    <location>
        <begin position="317"/>
        <end position="342"/>
    </location>
</feature>
<dbReference type="Pfam" id="PF01424">
    <property type="entry name" value="R3H"/>
    <property type="match status" value="1"/>
</dbReference>
<feature type="domain" description="R3H" evidence="2">
    <location>
        <begin position="60"/>
        <end position="127"/>
    </location>
</feature>
<dbReference type="OrthoDB" id="278430at2759"/>
<protein>
    <submittedName>
        <fullName evidence="3">R3H domain containing protein, putative</fullName>
    </submittedName>
</protein>
<dbReference type="GO" id="GO:0003676">
    <property type="term" value="F:nucleic acid binding"/>
    <property type="evidence" value="ECO:0007669"/>
    <property type="project" value="UniProtKB-UniRule"/>
</dbReference>
<dbReference type="VEuPathDB" id="TriTrypDB:ADEAN_000624300"/>
<reference evidence="3 4" key="1">
    <citation type="submission" date="2020-08" db="EMBL/GenBank/DDBJ databases">
        <authorList>
            <person name="Newling K."/>
            <person name="Davey J."/>
            <person name="Forrester S."/>
        </authorList>
    </citation>
    <scope>NUCLEOTIDE SEQUENCE [LARGE SCALE GENOMIC DNA]</scope>
    <source>
        <strain evidence="4">Crithidia deanei Carvalho (ATCC PRA-265)</strain>
    </source>
</reference>
<feature type="compositionally biased region" description="Acidic residues" evidence="1">
    <location>
        <begin position="322"/>
        <end position="342"/>
    </location>
</feature>
<dbReference type="AlphaFoldDB" id="A0A7G2CKL7"/>
<evidence type="ECO:0000313" key="3">
    <source>
        <dbReference type="EMBL" id="CAD2218752.1"/>
    </source>
</evidence>
<dbReference type="Gene3D" id="3.30.1370.50">
    <property type="entry name" value="R3H-like domain"/>
    <property type="match status" value="1"/>
</dbReference>
<dbReference type="PROSITE" id="PS51061">
    <property type="entry name" value="R3H"/>
    <property type="match status" value="1"/>
</dbReference>
<gene>
    <name evidence="3" type="ORF">ADEAN_000624300</name>
</gene>
<sequence length="536" mass="59632">MSEASSRNEVLEAMRKAREALKSRTAVVGDGGEVVARTFAEDLTGNQRLVGRVNNALNAKDNLKEFLSYYYKLFQQFITDRTKFELELPNLTANDRRVLHFLANSCNLGHESKGQGEKRAFFLKKDTIFYGKQDMYLNADLEDIAKNVVSKTSKYEIRFVHQADPTEAQRGAIGSYDDEVALDGMLRMQRAADEYRNAVRMGTTTEELVESEQPGKRLEDILKGDTNSPFERETPRAVAMKLSAAKTNTAVENTTDSVVTVPTTSGTTVHYELCRSCGSKSLLTGDVSQWSCSKHCSVCGRETIWALEEVRAAASKRARAAEEEEEGTAQDEEALEIDREEEEPYELDDMLEMMALNDYCTEDIDALRHLGDCFPAEERVLHLLFLSDWTSTAQHPLIRQHKAGQHKKLKQEGEPPVYVVLRESTAVSKRVTALLTEMLSSCFVHSAAHDNQEGAPALDKELPLEEAARHAVVVCPVGSSVYGKEAVLLLQLQPSGGTSVQLSAQALEDLTRKYGSRHVFSSKNLSEAIKHVDGNN</sequence>
<accession>A0A7G2CKL7</accession>
<evidence type="ECO:0000313" key="4">
    <source>
        <dbReference type="Proteomes" id="UP000515908"/>
    </source>
</evidence>
<proteinExistence type="predicted"/>
<keyword evidence="4" id="KW-1185">Reference proteome</keyword>
<dbReference type="InterPro" id="IPR036867">
    <property type="entry name" value="R3H_dom_sf"/>
</dbReference>
<dbReference type="Proteomes" id="UP000515908">
    <property type="component" value="Chromosome 12"/>
</dbReference>
<evidence type="ECO:0000259" key="2">
    <source>
        <dbReference type="PROSITE" id="PS51061"/>
    </source>
</evidence>
<organism evidence="3 4">
    <name type="scientific">Angomonas deanei</name>
    <dbReference type="NCBI Taxonomy" id="59799"/>
    <lineage>
        <taxon>Eukaryota</taxon>
        <taxon>Discoba</taxon>
        <taxon>Euglenozoa</taxon>
        <taxon>Kinetoplastea</taxon>
        <taxon>Metakinetoplastina</taxon>
        <taxon>Trypanosomatida</taxon>
        <taxon>Trypanosomatidae</taxon>
        <taxon>Strigomonadinae</taxon>
        <taxon>Angomonas</taxon>
    </lineage>
</organism>
<dbReference type="EMBL" id="LR877156">
    <property type="protein sequence ID" value="CAD2218752.1"/>
    <property type="molecule type" value="Genomic_DNA"/>
</dbReference>
<evidence type="ECO:0000256" key="1">
    <source>
        <dbReference type="SAM" id="MobiDB-lite"/>
    </source>
</evidence>
<name>A0A7G2CKL7_9TRYP</name>
<dbReference type="InterPro" id="IPR001374">
    <property type="entry name" value="R3H_dom"/>
</dbReference>